<feature type="domain" description="Peptidase S74" evidence="4">
    <location>
        <begin position="585"/>
        <end position="690"/>
    </location>
</feature>
<evidence type="ECO:0000313" key="6">
    <source>
        <dbReference type="Proteomes" id="UP000316756"/>
    </source>
</evidence>
<name>A0A513ZZ03_9CAUD</name>
<evidence type="ECO:0000259" key="4">
    <source>
        <dbReference type="PROSITE" id="PS51688"/>
    </source>
</evidence>
<keyword evidence="6" id="KW-1185">Reference proteome</keyword>
<evidence type="ECO:0000256" key="2">
    <source>
        <dbReference type="ARBA" id="ARBA00022732"/>
    </source>
</evidence>
<accession>A0A513ZZ03</accession>
<evidence type="ECO:0000313" key="5">
    <source>
        <dbReference type="EMBL" id="QDH46238.1"/>
    </source>
</evidence>
<keyword evidence="3" id="KW-0946">Virion</keyword>
<dbReference type="GO" id="GO:0098015">
    <property type="term" value="C:virus tail"/>
    <property type="evidence" value="ECO:0007669"/>
    <property type="project" value="UniProtKB-KW"/>
</dbReference>
<dbReference type="PROSITE" id="PS51688">
    <property type="entry name" value="ICA"/>
    <property type="match status" value="1"/>
</dbReference>
<organism evidence="5 6">
    <name type="scientific">Aeromonas phage LAh1</name>
    <dbReference type="NCBI Taxonomy" id="2591024"/>
    <lineage>
        <taxon>Viruses</taxon>
        <taxon>Duplodnaviria</taxon>
        <taxon>Heunggongvirae</taxon>
        <taxon>Uroviricota</taxon>
        <taxon>Caudoviricetes</taxon>
        <taxon>Autographivirales</taxon>
        <taxon>Autonotataviridae</taxon>
        <taxon>Melnykvirinae</taxon>
        <taxon>Ahphunavirus</taxon>
        <taxon>Ahphunavirus LAh1</taxon>
    </lineage>
</organism>
<gene>
    <name evidence="5" type="ORF">LAh1_9</name>
</gene>
<evidence type="ECO:0000256" key="3">
    <source>
        <dbReference type="ARBA" id="ARBA00022844"/>
    </source>
</evidence>
<protein>
    <submittedName>
        <fullName evidence="5">Putative transglycosylase</fullName>
    </submittedName>
</protein>
<dbReference type="Proteomes" id="UP000316756">
    <property type="component" value="Segment"/>
</dbReference>
<keyword evidence="2" id="KW-1227">Viral tail protein</keyword>
<dbReference type="InterPro" id="IPR005604">
    <property type="entry name" value="Phage_T7_tail_fibre-like_N"/>
</dbReference>
<reference evidence="5 6" key="1">
    <citation type="submission" date="2019-04" db="EMBL/GenBank/DDBJ databases">
        <title>Novel bacteriophages capable of disrupting biofilms from clinical strains of Aeromonas hydrophila with intrinsic antibiotic resistance.</title>
        <authorList>
            <person name="Kabwe M."/>
            <person name="Brown T.L."/>
            <person name="Speirs L."/>
            <person name="Ku H."/>
            <person name="Leach M."/>
            <person name="Chan H.T."/>
            <person name="Petrovski S."/>
            <person name="Lock P."/>
            <person name="Tucci J."/>
        </authorList>
    </citation>
    <scope>NUCLEOTIDE SEQUENCE [LARGE SCALE GENOMIC DNA]</scope>
</reference>
<dbReference type="EMBL" id="MK838107">
    <property type="protein sequence ID" value="QDH46238.1"/>
    <property type="molecule type" value="Genomic_DNA"/>
</dbReference>
<proteinExistence type="predicted"/>
<evidence type="ECO:0000256" key="1">
    <source>
        <dbReference type="ARBA" id="ARBA00004328"/>
    </source>
</evidence>
<dbReference type="InterPro" id="IPR030392">
    <property type="entry name" value="S74_ICA"/>
</dbReference>
<dbReference type="Pfam" id="PF13884">
    <property type="entry name" value="Peptidase_S74"/>
    <property type="match status" value="1"/>
</dbReference>
<comment type="subcellular location">
    <subcellularLocation>
        <location evidence="1">Virion</location>
    </subcellularLocation>
</comment>
<dbReference type="Pfam" id="PF03906">
    <property type="entry name" value="Phage_T7_tail"/>
    <property type="match status" value="1"/>
</dbReference>
<sequence>MEQGLGQVLQGPARWQYIPDAWCQESIGRLSRKGPFGALNRYTLMNKERRFAMPQTAQSAVEEWFAAIGTAPDYKTMHFWAGSGQSTFDINFAGGYIAREHVKCFIREDATGRTVDVSLTFVTASRVTTTNPVPVGWTICIYRDTPKNAPLALFVDGAILNATNLDRNAKQSVFAVAELLDRFDATNSMAEEAILRSSEAMAAAQAAQAKATQAAADAATAQAAATSAQSSATAAAGSASNAAALAGTANTNSNHALDVANGIDGKATQAINTANAANSTANGIDAKATQAQTDAAQALATINNVASNVLLNDGSKPFYALKSKDQAPTPLSDGFSFYQWGSEFLAKWGNITTPIYRYAYNIFRFCVPIQVVNGSDSTKVYHEISGTSGTINNVGYHQISVALNQGTAPRFELHRNGSWATLQHIDSSGNHVLSTSNGAGSTTGTRALFPPDGRVLSNYALNSPFTYYGAAAFMGGERNPCGVGDLFRMISQSYNTGGTGGFTYSLDNYIGILRNGTTAADTAFVFGHTDGGSWTKYWRVHASGELYSPENANRWYIQPNGYFWGTGYGNKYIHEWASQSFAPISDARVKDITGPATKRALDIVEQFEFVEYDFKEEYKDDFGTEHIDIGVTVQQLMEINPVFGKAIATYRDDGSVLDETLSLHTVNLIALLLKSVAELNAEVNELKNARS</sequence>